<protein>
    <recommendedName>
        <fullName evidence="6">Threonylcarbamoyl-AMP synthase</fullName>
        <ecNumber evidence="5">2.7.7.87</ecNumber>
    </recommendedName>
</protein>
<evidence type="ECO:0000256" key="5">
    <source>
        <dbReference type="ARBA" id="ARBA00012584"/>
    </source>
</evidence>
<dbReference type="AlphaFoldDB" id="A0A670JWH6"/>
<dbReference type="NCBIfam" id="TIGR00057">
    <property type="entry name" value="L-threonylcarbamoyladenylate synthase"/>
    <property type="match status" value="1"/>
</dbReference>
<reference evidence="17 18" key="1">
    <citation type="journal article" date="2019" name="Proc. Natl. Acad. Sci. U.S.A.">
        <title>Regulatory changes in pterin and carotenoid genes underlie balanced color polymorphisms in the wall lizard.</title>
        <authorList>
            <person name="Andrade P."/>
            <person name="Pinho C."/>
            <person name="Perez I de Lanuza G."/>
            <person name="Afonso S."/>
            <person name="Brejcha J."/>
            <person name="Rubin C.J."/>
            <person name="Wallerman O."/>
            <person name="Pereira P."/>
            <person name="Sabatino S.J."/>
            <person name="Bellati A."/>
            <person name="Pellitteri-Rosa D."/>
            <person name="Bosakova Z."/>
            <person name="Bunikis I."/>
            <person name="Carretero M.A."/>
            <person name="Feiner N."/>
            <person name="Marsik P."/>
            <person name="Pauperio F."/>
            <person name="Salvi D."/>
            <person name="Soler L."/>
            <person name="While G.M."/>
            <person name="Uller T."/>
            <person name="Font E."/>
            <person name="Andersson L."/>
            <person name="Carneiro M."/>
        </authorList>
    </citation>
    <scope>NUCLEOTIDE SEQUENCE</scope>
</reference>
<evidence type="ECO:0000256" key="6">
    <source>
        <dbReference type="ARBA" id="ARBA00015492"/>
    </source>
</evidence>
<dbReference type="CTD" id="79693"/>
<dbReference type="GO" id="GO:0061710">
    <property type="term" value="F:L-threonylcarbamoyladenylate synthase"/>
    <property type="evidence" value="ECO:0007669"/>
    <property type="project" value="UniProtKB-EC"/>
</dbReference>
<feature type="domain" description="YrdC-like" evidence="16">
    <location>
        <begin position="67"/>
        <end position="257"/>
    </location>
</feature>
<sequence>MYRAPLLLGLRLRRCWRCSFSSSFPVRPWRGGGAGASEEGAPSAPGLPAMARVPLPIPLPASGPDRQSALLAAASALREGGLVALPTDTVYGVACLAQDSRALGAVYRLKGRAASKPLAICLADVEHVYRYCNVCVPDKLLQELLPGPVTLVLERSDTLNKDLNPFTPLVGVRIPSHWFIRELARECAGPLALTSANISQGASSLTVTEFQELWPHLSLVIDGGPTGDIHRPESRLGSTVIDLSVPGKFKIIRGGCALIQTVEILAVKYGLTAELPICGQLTQSLGK</sequence>
<reference evidence="17" key="2">
    <citation type="submission" date="2025-08" db="UniProtKB">
        <authorList>
            <consortium name="Ensembl"/>
        </authorList>
    </citation>
    <scope>IDENTIFICATION</scope>
</reference>
<dbReference type="RefSeq" id="XP_028595064.1">
    <property type="nucleotide sequence ID" value="XM_028739231.1"/>
</dbReference>
<proteinExistence type="inferred from homology"/>
<keyword evidence="8" id="KW-0963">Cytoplasm</keyword>
<evidence type="ECO:0000256" key="12">
    <source>
        <dbReference type="ARBA" id="ARBA00023136"/>
    </source>
</evidence>
<dbReference type="SUPFAM" id="SSF55821">
    <property type="entry name" value="YrdC/RibB"/>
    <property type="match status" value="1"/>
</dbReference>
<dbReference type="InterPro" id="IPR017945">
    <property type="entry name" value="DHBP_synth_RibB-like_a/b_dom"/>
</dbReference>
<comment type="catalytic activity">
    <reaction evidence="13">
        <text>L-threonine + hydrogencarbonate + ATP = L-threonylcarbamoyladenylate + diphosphate + H2O</text>
        <dbReference type="Rhea" id="RHEA:36407"/>
        <dbReference type="ChEBI" id="CHEBI:15377"/>
        <dbReference type="ChEBI" id="CHEBI:17544"/>
        <dbReference type="ChEBI" id="CHEBI:30616"/>
        <dbReference type="ChEBI" id="CHEBI:33019"/>
        <dbReference type="ChEBI" id="CHEBI:57926"/>
        <dbReference type="ChEBI" id="CHEBI:73682"/>
        <dbReference type="EC" id="2.7.7.87"/>
    </reaction>
</comment>
<dbReference type="GO" id="GO:0003725">
    <property type="term" value="F:double-stranded RNA binding"/>
    <property type="evidence" value="ECO:0007669"/>
    <property type="project" value="InterPro"/>
</dbReference>
<dbReference type="KEGG" id="pmua:114601751"/>
<dbReference type="GO" id="GO:0005739">
    <property type="term" value="C:mitochondrion"/>
    <property type="evidence" value="ECO:0007669"/>
    <property type="project" value="UniProtKB-SubCell"/>
</dbReference>
<dbReference type="Gene3D" id="3.90.870.10">
    <property type="entry name" value="DHBP synthase"/>
    <property type="match status" value="1"/>
</dbReference>
<comment type="subcellular location">
    <subcellularLocation>
        <location evidence="2">Cell membrane</location>
        <topology evidence="2">Peripheral membrane protein</topology>
    </subcellularLocation>
    <subcellularLocation>
        <location evidence="3">Cytoplasm</location>
    </subcellularLocation>
    <subcellularLocation>
        <location evidence="1">Mitochondrion</location>
    </subcellularLocation>
</comment>
<evidence type="ECO:0000313" key="18">
    <source>
        <dbReference type="Proteomes" id="UP000472272"/>
    </source>
</evidence>
<dbReference type="InterPro" id="IPR006070">
    <property type="entry name" value="Sua5-like_dom"/>
</dbReference>
<dbReference type="OMA" id="RDLCAVW"/>
<evidence type="ECO:0000313" key="17">
    <source>
        <dbReference type="Ensembl" id="ENSPMRP00000027754.1"/>
    </source>
</evidence>
<evidence type="ECO:0000256" key="13">
    <source>
        <dbReference type="ARBA" id="ARBA00048366"/>
    </source>
</evidence>
<evidence type="ECO:0000256" key="14">
    <source>
        <dbReference type="ARBA" id="ARBA00058524"/>
    </source>
</evidence>
<evidence type="ECO:0000256" key="3">
    <source>
        <dbReference type="ARBA" id="ARBA00004496"/>
    </source>
</evidence>
<dbReference type="GO" id="GO:0006450">
    <property type="term" value="P:regulation of translational fidelity"/>
    <property type="evidence" value="ECO:0007669"/>
    <property type="project" value="TreeGrafter"/>
</dbReference>
<name>A0A670JWH6_PODMU</name>
<keyword evidence="18" id="KW-1185">Reference proteome</keyword>
<evidence type="ECO:0000256" key="11">
    <source>
        <dbReference type="ARBA" id="ARBA00023128"/>
    </source>
</evidence>
<dbReference type="PANTHER" id="PTHR17490:SF10">
    <property type="entry name" value="THREONYLCARBAMOYL-AMP SYNTHASE"/>
    <property type="match status" value="1"/>
</dbReference>
<evidence type="ECO:0000256" key="9">
    <source>
        <dbReference type="ARBA" id="ARBA00022679"/>
    </source>
</evidence>
<evidence type="ECO:0000256" key="8">
    <source>
        <dbReference type="ARBA" id="ARBA00022490"/>
    </source>
</evidence>
<keyword evidence="11" id="KW-0496">Mitochondrion</keyword>
<dbReference type="GO" id="GO:0005886">
    <property type="term" value="C:plasma membrane"/>
    <property type="evidence" value="ECO:0007669"/>
    <property type="project" value="UniProtKB-SubCell"/>
</dbReference>
<keyword evidence="9" id="KW-0808">Transferase</keyword>
<evidence type="ECO:0000256" key="1">
    <source>
        <dbReference type="ARBA" id="ARBA00004173"/>
    </source>
</evidence>
<dbReference type="GeneTree" id="ENSGT00390000015364"/>
<keyword evidence="10" id="KW-0809">Transit peptide</keyword>
<keyword evidence="12" id="KW-0472">Membrane</keyword>
<dbReference type="FunFam" id="3.90.870.10:FF:000007">
    <property type="entry name" value="YrdC N6-threonylcarbamoyltransferase domain containing"/>
    <property type="match status" value="1"/>
</dbReference>
<evidence type="ECO:0000256" key="7">
    <source>
        <dbReference type="ARBA" id="ARBA00022475"/>
    </source>
</evidence>
<dbReference type="PROSITE" id="PS51163">
    <property type="entry name" value="YRDC"/>
    <property type="match status" value="1"/>
</dbReference>
<comment type="subunit">
    <text evidence="15">Interacts with RSC1A1.</text>
</comment>
<evidence type="ECO:0000256" key="2">
    <source>
        <dbReference type="ARBA" id="ARBA00004202"/>
    </source>
</evidence>
<dbReference type="GO" id="GO:0000049">
    <property type="term" value="F:tRNA binding"/>
    <property type="evidence" value="ECO:0007669"/>
    <property type="project" value="TreeGrafter"/>
</dbReference>
<dbReference type="EC" id="2.7.7.87" evidence="5"/>
<evidence type="ECO:0000259" key="16">
    <source>
        <dbReference type="PROSITE" id="PS51163"/>
    </source>
</evidence>
<dbReference type="Ensembl" id="ENSPMRT00000029440.1">
    <property type="protein sequence ID" value="ENSPMRP00000027754.1"/>
    <property type="gene ID" value="ENSPMRG00000017912.1"/>
</dbReference>
<comment type="function">
    <text evidence="14">Cytoplasmic and mitochondrial threonylcarbamoyl-AMP synthase required for the formation of a threonylcarbamoyl group on adenosine at position 37 (t(6)A37) in tRNAs that read codons beginning with adenine. Catalyzes the conversion of L-threonine, HCO(3)(-)/CO(2) and ATP to give threonylcarbamoyl-AMP (TC-AMP) as the acyladenylate intermediate, with the release of diphosphate. Participates in t(6)A37 formation in cytoplasmic and mitochondrial tRNAs. May regulate the activity of some transporters.</text>
</comment>
<dbReference type="Pfam" id="PF01300">
    <property type="entry name" value="Sua5_yciO_yrdC"/>
    <property type="match status" value="1"/>
</dbReference>
<dbReference type="Proteomes" id="UP000472272">
    <property type="component" value="Chromosome 8"/>
</dbReference>
<evidence type="ECO:0000256" key="4">
    <source>
        <dbReference type="ARBA" id="ARBA00007663"/>
    </source>
</evidence>
<comment type="similarity">
    <text evidence="4">Belongs to the SUA5 family.</text>
</comment>
<keyword evidence="7" id="KW-1003">Cell membrane</keyword>
<accession>A0A670JWH6</accession>
<dbReference type="OrthoDB" id="3648309at2759"/>
<gene>
    <name evidence="17" type="primary">YRDC</name>
</gene>
<reference evidence="17" key="3">
    <citation type="submission" date="2025-09" db="UniProtKB">
        <authorList>
            <consortium name="Ensembl"/>
        </authorList>
    </citation>
    <scope>IDENTIFICATION</scope>
</reference>
<dbReference type="PANTHER" id="PTHR17490">
    <property type="entry name" value="SUA5"/>
    <property type="match status" value="1"/>
</dbReference>
<dbReference type="GeneID" id="114601751"/>
<evidence type="ECO:0000256" key="15">
    <source>
        <dbReference type="ARBA" id="ARBA00063146"/>
    </source>
</evidence>
<organism evidence="17 18">
    <name type="scientific">Podarcis muralis</name>
    <name type="common">Wall lizard</name>
    <name type="synonym">Lacerta muralis</name>
    <dbReference type="NCBI Taxonomy" id="64176"/>
    <lineage>
        <taxon>Eukaryota</taxon>
        <taxon>Metazoa</taxon>
        <taxon>Chordata</taxon>
        <taxon>Craniata</taxon>
        <taxon>Vertebrata</taxon>
        <taxon>Euteleostomi</taxon>
        <taxon>Lepidosauria</taxon>
        <taxon>Squamata</taxon>
        <taxon>Bifurcata</taxon>
        <taxon>Unidentata</taxon>
        <taxon>Episquamata</taxon>
        <taxon>Laterata</taxon>
        <taxon>Lacertibaenia</taxon>
        <taxon>Lacertidae</taxon>
        <taxon>Podarcis</taxon>
    </lineage>
</organism>
<dbReference type="GO" id="GO:0002949">
    <property type="term" value="P:tRNA threonylcarbamoyladenosine modification"/>
    <property type="evidence" value="ECO:0007669"/>
    <property type="project" value="Ensembl"/>
</dbReference>
<dbReference type="InterPro" id="IPR050156">
    <property type="entry name" value="TC-AMP_synthase_SUA5"/>
</dbReference>
<dbReference type="GO" id="GO:0051051">
    <property type="term" value="P:negative regulation of transport"/>
    <property type="evidence" value="ECO:0007669"/>
    <property type="project" value="Ensembl"/>
</dbReference>
<evidence type="ECO:0000256" key="10">
    <source>
        <dbReference type="ARBA" id="ARBA00022946"/>
    </source>
</evidence>